<evidence type="ECO:0000313" key="3">
    <source>
        <dbReference type="RefSeq" id="XP_055892117.1"/>
    </source>
</evidence>
<dbReference type="RefSeq" id="XP_055892116.1">
    <property type="nucleotide sequence ID" value="XM_056036141.1"/>
</dbReference>
<dbReference type="RefSeq" id="XP_055892117.1">
    <property type="nucleotide sequence ID" value="XM_056036142.1"/>
</dbReference>
<dbReference type="OrthoDB" id="8883818at2759"/>
<dbReference type="PANTHER" id="PTHR44163">
    <property type="entry name" value="U3 SMALL NUCLEOLAR RNA-ASSOCIATED PROTEIN 4 HOMOLOG"/>
    <property type="match status" value="1"/>
</dbReference>
<dbReference type="InterPro" id="IPR046351">
    <property type="entry name" value="UTP4"/>
</dbReference>
<dbReference type="InterPro" id="IPR001680">
    <property type="entry name" value="WD40_rpt"/>
</dbReference>
<accession>A0A9W3AY13</accession>
<dbReference type="GO" id="GO:0032040">
    <property type="term" value="C:small-subunit processome"/>
    <property type="evidence" value="ECO:0007669"/>
    <property type="project" value="TreeGrafter"/>
</dbReference>
<dbReference type="GO" id="GO:0000462">
    <property type="term" value="P:maturation of SSU-rRNA from tricistronic rRNA transcript (SSU-rRNA, 5.8S rRNA, LSU-rRNA)"/>
    <property type="evidence" value="ECO:0007669"/>
    <property type="project" value="InterPro"/>
</dbReference>
<dbReference type="PANTHER" id="PTHR44163:SF1">
    <property type="entry name" value="U3 SMALL NUCLEOLAR RNA-ASSOCIATED PROTEIN 4 HOMOLOG"/>
    <property type="match status" value="1"/>
</dbReference>
<dbReference type="OMA" id="STYITEW"/>
<dbReference type="SUPFAM" id="SSF50998">
    <property type="entry name" value="Quinoprotein alcohol dehydrogenase-like"/>
    <property type="match status" value="1"/>
</dbReference>
<dbReference type="Gene3D" id="2.130.10.10">
    <property type="entry name" value="YVTN repeat-like/Quinoprotein amine dehydrogenase"/>
    <property type="match status" value="2"/>
</dbReference>
<dbReference type="GeneID" id="106052150"/>
<protein>
    <submittedName>
        <fullName evidence="2 3">U3 small nucleolar RNA-associated protein 4 homolog</fullName>
    </submittedName>
</protein>
<dbReference type="Proteomes" id="UP001165740">
    <property type="component" value="Chromosome 7"/>
</dbReference>
<dbReference type="Pfam" id="PF00400">
    <property type="entry name" value="WD40"/>
    <property type="match status" value="2"/>
</dbReference>
<dbReference type="InterPro" id="IPR011047">
    <property type="entry name" value="Quinoprotein_ADH-like_sf"/>
</dbReference>
<sequence length="666" mass="74523">MADQGEQVKFQVHHIRFFEYQPQTINCIAYDEVTHRIALSRADATVEILNTKENWYQEMVFPGNKDASVETLLWCQGRLFAGGISGNVVELDLVKKLVKKSVSANAGPIWCLTKNAEGSQIAAGTEDGCVTLFDVSDDDIEFSRGFGKQEGRILSIAWYNQDGVNIVITGGINNIRQWSVKSGQPISRMTLGRKFQKDTIVWCLAVTKDFTIISGDSRGIVTFWNGKESTQMKTFECHKADILSLCLSQDETKVYTGGVDSTLFQFTLHAADPVSERKRWVHQRLHSRHTHDIRALAYANDSVVSGGVDTLMWVTKVKGKQTVSEVAPLPPPGVCHVAKTKNLVQLQYQNYIEVWRLGAAKAPSAETRGMLPLIEKRIRLVRLDARDGHEILCSTISNNGVIAFSDVRGVRVFDLLISETPTSVTLKKVKCTFAHPAHHLMFTSDGSHLVAVLITGSIQVVKVSTGEIHAFNRASESLIHRLTISPDDQHLAVATINHEVHIYSMKNYQHICSCPVQSSQVSALTFSPHSCVLVLAYCNHSIYEFDVVKKNYTQWSRENSESFGKNWLKPLRYIQNIAFSPGDPQKIIFHTSNALCVLDKTKPLPNLTLETKKTDKTLAVRCCYKYKYLLFADTTSDGMLVIVERPPSEIEDNLLPSFKQKKFGIS</sequence>
<organism evidence="1 2">
    <name type="scientific">Biomphalaria glabrata</name>
    <name type="common">Bloodfluke planorb</name>
    <name type="synonym">Freshwater snail</name>
    <dbReference type="NCBI Taxonomy" id="6526"/>
    <lineage>
        <taxon>Eukaryota</taxon>
        <taxon>Metazoa</taxon>
        <taxon>Spiralia</taxon>
        <taxon>Lophotrochozoa</taxon>
        <taxon>Mollusca</taxon>
        <taxon>Gastropoda</taxon>
        <taxon>Heterobranchia</taxon>
        <taxon>Euthyneura</taxon>
        <taxon>Panpulmonata</taxon>
        <taxon>Hygrophila</taxon>
        <taxon>Lymnaeoidea</taxon>
        <taxon>Planorbidae</taxon>
        <taxon>Biomphalaria</taxon>
    </lineage>
</organism>
<proteinExistence type="predicted"/>
<dbReference type="SMART" id="SM00320">
    <property type="entry name" value="WD40"/>
    <property type="match status" value="9"/>
</dbReference>
<evidence type="ECO:0000313" key="1">
    <source>
        <dbReference type="Proteomes" id="UP001165740"/>
    </source>
</evidence>
<dbReference type="InterPro" id="IPR015943">
    <property type="entry name" value="WD40/YVTN_repeat-like_dom_sf"/>
</dbReference>
<dbReference type="AlphaFoldDB" id="A0A9W3AY13"/>
<dbReference type="GO" id="GO:0030686">
    <property type="term" value="C:90S preribosome"/>
    <property type="evidence" value="ECO:0007669"/>
    <property type="project" value="InterPro"/>
</dbReference>
<reference evidence="2 3" key="1">
    <citation type="submission" date="2025-04" db="UniProtKB">
        <authorList>
            <consortium name="RefSeq"/>
        </authorList>
    </citation>
    <scope>IDENTIFICATION</scope>
</reference>
<gene>
    <name evidence="2 3" type="primary">LOC106052150</name>
</gene>
<evidence type="ECO:0000313" key="2">
    <source>
        <dbReference type="RefSeq" id="XP_055892116.1"/>
    </source>
</evidence>
<name>A0A9W3AY13_BIOGL</name>
<dbReference type="GO" id="GO:0003723">
    <property type="term" value="F:RNA binding"/>
    <property type="evidence" value="ECO:0007669"/>
    <property type="project" value="TreeGrafter"/>
</dbReference>
<dbReference type="GO" id="GO:0034455">
    <property type="term" value="C:t-UTP complex"/>
    <property type="evidence" value="ECO:0007669"/>
    <property type="project" value="TreeGrafter"/>
</dbReference>
<keyword evidence="1" id="KW-1185">Reference proteome</keyword>